<organism evidence="1 2">
    <name type="scientific">Ixodes persulcatus</name>
    <name type="common">Taiga tick</name>
    <dbReference type="NCBI Taxonomy" id="34615"/>
    <lineage>
        <taxon>Eukaryota</taxon>
        <taxon>Metazoa</taxon>
        <taxon>Ecdysozoa</taxon>
        <taxon>Arthropoda</taxon>
        <taxon>Chelicerata</taxon>
        <taxon>Arachnida</taxon>
        <taxon>Acari</taxon>
        <taxon>Parasitiformes</taxon>
        <taxon>Ixodida</taxon>
        <taxon>Ixodoidea</taxon>
        <taxon>Ixodidae</taxon>
        <taxon>Ixodinae</taxon>
        <taxon>Ixodes</taxon>
    </lineage>
</organism>
<feature type="non-terminal residue" evidence="1">
    <location>
        <position position="163"/>
    </location>
</feature>
<proteinExistence type="predicted"/>
<evidence type="ECO:0000313" key="1">
    <source>
        <dbReference type="EMBL" id="KAG0422989.1"/>
    </source>
</evidence>
<keyword evidence="2" id="KW-1185">Reference proteome</keyword>
<dbReference type="Proteomes" id="UP000805193">
    <property type="component" value="Unassembled WGS sequence"/>
</dbReference>
<evidence type="ECO:0000313" key="2">
    <source>
        <dbReference type="Proteomes" id="UP000805193"/>
    </source>
</evidence>
<gene>
    <name evidence="1" type="ORF">HPB47_001223</name>
</gene>
<protein>
    <submittedName>
        <fullName evidence="1">Uncharacterized protein</fullName>
    </submittedName>
</protein>
<comment type="caution">
    <text evidence="1">The sequence shown here is derived from an EMBL/GenBank/DDBJ whole genome shotgun (WGS) entry which is preliminary data.</text>
</comment>
<name>A0AC60PR29_IXOPE</name>
<accession>A0AC60PR29</accession>
<sequence>MTGPFKSPLPRDPCDGTPRTLRARAWTHHEVFVLPLLGWSQHHSRLRAKTMRHRLGQDTRLREAGAEVVYCLTRGAPKGPNLPRVRLNHQDALFPGHGKATHCQTCPLRGDRDEDAVFEMKSSQSIARDANENSSTCQPATCERAKSAQDVDNGDRLQGPSLI</sequence>
<dbReference type="EMBL" id="JABSTQ010010160">
    <property type="protein sequence ID" value="KAG0422989.1"/>
    <property type="molecule type" value="Genomic_DNA"/>
</dbReference>
<reference evidence="1 2" key="1">
    <citation type="journal article" date="2020" name="Cell">
        <title>Large-Scale Comparative Analyses of Tick Genomes Elucidate Their Genetic Diversity and Vector Capacities.</title>
        <authorList>
            <consortium name="Tick Genome and Microbiome Consortium (TIGMIC)"/>
            <person name="Jia N."/>
            <person name="Wang J."/>
            <person name="Shi W."/>
            <person name="Du L."/>
            <person name="Sun Y."/>
            <person name="Zhan W."/>
            <person name="Jiang J.F."/>
            <person name="Wang Q."/>
            <person name="Zhang B."/>
            <person name="Ji P."/>
            <person name="Bell-Sakyi L."/>
            <person name="Cui X.M."/>
            <person name="Yuan T.T."/>
            <person name="Jiang B.G."/>
            <person name="Yang W.F."/>
            <person name="Lam T.T."/>
            <person name="Chang Q.C."/>
            <person name="Ding S.J."/>
            <person name="Wang X.J."/>
            <person name="Zhu J.G."/>
            <person name="Ruan X.D."/>
            <person name="Zhao L."/>
            <person name="Wei J.T."/>
            <person name="Ye R.Z."/>
            <person name="Que T.C."/>
            <person name="Du C.H."/>
            <person name="Zhou Y.H."/>
            <person name="Cheng J.X."/>
            <person name="Dai P.F."/>
            <person name="Guo W.B."/>
            <person name="Han X.H."/>
            <person name="Huang E.J."/>
            <person name="Li L.F."/>
            <person name="Wei W."/>
            <person name="Gao Y.C."/>
            <person name="Liu J.Z."/>
            <person name="Shao H.Z."/>
            <person name="Wang X."/>
            <person name="Wang C.C."/>
            <person name="Yang T.C."/>
            <person name="Huo Q.B."/>
            <person name="Li W."/>
            <person name="Chen H.Y."/>
            <person name="Chen S.E."/>
            <person name="Zhou L.G."/>
            <person name="Ni X.B."/>
            <person name="Tian J.H."/>
            <person name="Sheng Y."/>
            <person name="Liu T."/>
            <person name="Pan Y.S."/>
            <person name="Xia L.Y."/>
            <person name="Li J."/>
            <person name="Zhao F."/>
            <person name="Cao W.C."/>
        </authorList>
    </citation>
    <scope>NUCLEOTIDE SEQUENCE [LARGE SCALE GENOMIC DNA]</scope>
    <source>
        <strain evidence="1">Iper-2018</strain>
    </source>
</reference>